<sequence length="61" mass="7051">MGSDILEYRVMNDIPLEEAAKTNPELREAINEWGVLKRPETPWGYISPKYRPKPPEEPKGI</sequence>
<dbReference type="AlphaFoldDB" id="A0A6V8PLV9"/>
<evidence type="ECO:0000313" key="2">
    <source>
        <dbReference type="Proteomes" id="UP000568877"/>
    </source>
</evidence>
<proteinExistence type="predicted"/>
<accession>A0A6V8PLV9</accession>
<dbReference type="Proteomes" id="UP000568877">
    <property type="component" value="Unassembled WGS sequence"/>
</dbReference>
<organism evidence="1 2">
    <name type="scientific">Candidatus Hakubella thermalkaliphila</name>
    <dbReference type="NCBI Taxonomy" id="2754717"/>
    <lineage>
        <taxon>Bacteria</taxon>
        <taxon>Bacillati</taxon>
        <taxon>Actinomycetota</taxon>
        <taxon>Actinomycetota incertae sedis</taxon>
        <taxon>Candidatus Hakubellales</taxon>
        <taxon>Candidatus Hakubellaceae</taxon>
        <taxon>Candidatus Hakubella</taxon>
    </lineage>
</organism>
<comment type="caution">
    <text evidence="1">The sequence shown here is derived from an EMBL/GenBank/DDBJ whole genome shotgun (WGS) entry which is preliminary data.</text>
</comment>
<name>A0A6V8PLV9_9ACTN</name>
<gene>
    <name evidence="1" type="ORF">HKBW3S42_00282</name>
</gene>
<protein>
    <submittedName>
        <fullName evidence="1">Uncharacterized protein</fullName>
    </submittedName>
</protein>
<dbReference type="EMBL" id="BLSA01000020">
    <property type="protein sequence ID" value="GFP31976.1"/>
    <property type="molecule type" value="Genomic_DNA"/>
</dbReference>
<reference evidence="1 2" key="1">
    <citation type="journal article" date="2020" name="Front. Microbiol.">
        <title>Single-cell genomics of novel Actinobacteria with the Wood-Ljungdahl pathway discovered in a serpentinizing system.</title>
        <authorList>
            <person name="Merino N."/>
            <person name="Kawai M."/>
            <person name="Boyd E.S."/>
            <person name="Colman D.R."/>
            <person name="McGlynn S.E."/>
            <person name="Nealson K.H."/>
            <person name="Kurokawa K."/>
            <person name="Hongoh Y."/>
        </authorList>
    </citation>
    <scope>NUCLEOTIDE SEQUENCE [LARGE SCALE GENOMIC DNA]</scope>
    <source>
        <strain evidence="1 2">S42</strain>
    </source>
</reference>
<evidence type="ECO:0000313" key="1">
    <source>
        <dbReference type="EMBL" id="GFP31976.1"/>
    </source>
</evidence>